<evidence type="ECO:0000313" key="11">
    <source>
        <dbReference type="Proteomes" id="UP000694920"/>
    </source>
</evidence>
<dbReference type="SUPFAM" id="SSF52540">
    <property type="entry name" value="P-loop containing nucleoside triphosphate hydrolases"/>
    <property type="match status" value="1"/>
</dbReference>
<dbReference type="PANTHER" id="PTHR47968">
    <property type="entry name" value="CENTROMERE PROTEIN E"/>
    <property type="match status" value="1"/>
</dbReference>
<feature type="coiled-coil region" evidence="8">
    <location>
        <begin position="335"/>
        <end position="388"/>
    </location>
</feature>
<keyword evidence="3 7" id="KW-0067">ATP-binding</keyword>
<keyword evidence="4 8" id="KW-0175">Coiled coil</keyword>
<dbReference type="GO" id="GO:0007018">
    <property type="term" value="P:microtubule-based movement"/>
    <property type="evidence" value="ECO:0007669"/>
    <property type="project" value="InterPro"/>
</dbReference>
<feature type="compositionally biased region" description="Polar residues" evidence="9">
    <location>
        <begin position="3150"/>
        <end position="3164"/>
    </location>
</feature>
<feature type="coiled-coil region" evidence="8">
    <location>
        <begin position="3098"/>
        <end position="3125"/>
    </location>
</feature>
<feature type="region of interest" description="Disordered" evidence="9">
    <location>
        <begin position="3150"/>
        <end position="3173"/>
    </location>
</feature>
<dbReference type="PROSITE" id="PS00411">
    <property type="entry name" value="KINESIN_MOTOR_1"/>
    <property type="match status" value="1"/>
</dbReference>
<dbReference type="GO" id="GO:0005524">
    <property type="term" value="F:ATP binding"/>
    <property type="evidence" value="ECO:0007669"/>
    <property type="project" value="UniProtKB-UniRule"/>
</dbReference>
<dbReference type="PROSITE" id="PS50067">
    <property type="entry name" value="KINESIN_MOTOR_2"/>
    <property type="match status" value="1"/>
</dbReference>
<dbReference type="InterPro" id="IPR019821">
    <property type="entry name" value="Kinesin_motor_CS"/>
</dbReference>
<dbReference type="Pfam" id="PF00225">
    <property type="entry name" value="Kinesin"/>
    <property type="match status" value="1"/>
</dbReference>
<evidence type="ECO:0000256" key="9">
    <source>
        <dbReference type="SAM" id="MobiDB-lite"/>
    </source>
</evidence>
<dbReference type="Proteomes" id="UP000694920">
    <property type="component" value="Unplaced"/>
</dbReference>
<dbReference type="InterPro" id="IPR027417">
    <property type="entry name" value="P-loop_NTPase"/>
</dbReference>
<dbReference type="InterPro" id="IPR027640">
    <property type="entry name" value="Kinesin-like_fam"/>
</dbReference>
<dbReference type="GO" id="GO:0003777">
    <property type="term" value="F:microtubule motor activity"/>
    <property type="evidence" value="ECO:0007669"/>
    <property type="project" value="InterPro"/>
</dbReference>
<keyword evidence="2 7" id="KW-0547">Nucleotide-binding</keyword>
<evidence type="ECO:0000256" key="7">
    <source>
        <dbReference type="PROSITE-ProRule" id="PRU00283"/>
    </source>
</evidence>
<feature type="coiled-coil region" evidence="8">
    <location>
        <begin position="1813"/>
        <end position="1840"/>
    </location>
</feature>
<dbReference type="RefSeq" id="XP_015606249.1">
    <property type="nucleotide sequence ID" value="XM_015750763.2"/>
</dbReference>
<dbReference type="CDD" id="cd01374">
    <property type="entry name" value="KISc_CENP_E"/>
    <property type="match status" value="1"/>
</dbReference>
<feature type="domain" description="Kinesin motor" evidence="10">
    <location>
        <begin position="4"/>
        <end position="319"/>
    </location>
</feature>
<dbReference type="FunFam" id="3.40.850.10:FF:000177">
    <property type="entry name" value="Kinesin-like protein"/>
    <property type="match status" value="1"/>
</dbReference>
<accession>A0AAJ7FSL7</accession>
<feature type="coiled-coil region" evidence="8">
    <location>
        <begin position="742"/>
        <end position="802"/>
    </location>
</feature>
<dbReference type="KEGG" id="ccin:107273003"/>
<reference evidence="12" key="1">
    <citation type="submission" date="2025-08" db="UniProtKB">
        <authorList>
            <consortium name="RefSeq"/>
        </authorList>
    </citation>
    <scope>IDENTIFICATION</scope>
</reference>
<dbReference type="GO" id="GO:0008017">
    <property type="term" value="F:microtubule binding"/>
    <property type="evidence" value="ECO:0007669"/>
    <property type="project" value="InterPro"/>
</dbReference>
<evidence type="ECO:0000256" key="6">
    <source>
        <dbReference type="ARBA" id="ARBA00023212"/>
    </source>
</evidence>
<comment type="similarity">
    <text evidence="7">Belongs to the TRAFAC class myosin-kinesin ATPase superfamily. Kinesin family.</text>
</comment>
<feature type="coiled-coil region" evidence="8">
    <location>
        <begin position="2617"/>
        <end position="2848"/>
    </location>
</feature>
<dbReference type="Gene3D" id="3.40.850.10">
    <property type="entry name" value="Kinesin motor domain"/>
    <property type="match status" value="1"/>
</dbReference>
<dbReference type="SMART" id="SM00129">
    <property type="entry name" value="KISc"/>
    <property type="match status" value="1"/>
</dbReference>
<feature type="coiled-coil region" evidence="8">
    <location>
        <begin position="2003"/>
        <end position="2044"/>
    </location>
</feature>
<feature type="compositionally biased region" description="Basic and acidic residues" evidence="9">
    <location>
        <begin position="1447"/>
        <end position="1462"/>
    </location>
</feature>
<feature type="coiled-coil region" evidence="8">
    <location>
        <begin position="1944"/>
        <end position="1978"/>
    </location>
</feature>
<evidence type="ECO:0000256" key="8">
    <source>
        <dbReference type="SAM" id="Coils"/>
    </source>
</evidence>
<feature type="coiled-coil region" evidence="8">
    <location>
        <begin position="1247"/>
        <end position="1361"/>
    </location>
</feature>
<dbReference type="InterPro" id="IPR036961">
    <property type="entry name" value="Kinesin_motor_dom_sf"/>
</dbReference>
<dbReference type="PANTHER" id="PTHR47968:SF75">
    <property type="entry name" value="CENTROMERE-ASSOCIATED PROTEIN E"/>
    <property type="match status" value="1"/>
</dbReference>
<feature type="region of interest" description="Disordered" evidence="9">
    <location>
        <begin position="2044"/>
        <end position="2064"/>
    </location>
</feature>
<keyword evidence="5 7" id="KW-0505">Motor protein</keyword>
<evidence type="ECO:0000256" key="1">
    <source>
        <dbReference type="ARBA" id="ARBA00004245"/>
    </source>
</evidence>
<keyword evidence="6" id="KW-0963">Cytoplasm</keyword>
<evidence type="ECO:0000256" key="5">
    <source>
        <dbReference type="ARBA" id="ARBA00023175"/>
    </source>
</evidence>
<feature type="region of interest" description="Disordered" evidence="9">
    <location>
        <begin position="1154"/>
        <end position="1188"/>
    </location>
</feature>
<dbReference type="GO" id="GO:0005874">
    <property type="term" value="C:microtubule"/>
    <property type="evidence" value="ECO:0007669"/>
    <property type="project" value="TreeGrafter"/>
</dbReference>
<evidence type="ECO:0000256" key="4">
    <source>
        <dbReference type="ARBA" id="ARBA00023054"/>
    </source>
</evidence>
<proteinExistence type="inferred from homology"/>
<evidence type="ECO:0000259" key="10">
    <source>
        <dbReference type="PROSITE" id="PS50067"/>
    </source>
</evidence>
<dbReference type="PRINTS" id="PR00380">
    <property type="entry name" value="KINESINHEAVY"/>
</dbReference>
<keyword evidence="11" id="KW-1185">Reference proteome</keyword>
<feature type="coiled-coil region" evidence="8">
    <location>
        <begin position="2068"/>
        <end position="2279"/>
    </location>
</feature>
<dbReference type="GO" id="GO:0000278">
    <property type="term" value="P:mitotic cell cycle"/>
    <property type="evidence" value="ECO:0007669"/>
    <property type="project" value="TreeGrafter"/>
</dbReference>
<feature type="binding site" evidence="7">
    <location>
        <begin position="80"/>
        <end position="87"/>
    </location>
    <ligand>
        <name>ATP</name>
        <dbReference type="ChEBI" id="CHEBI:30616"/>
    </ligand>
</feature>
<dbReference type="GeneID" id="107273003"/>
<protein>
    <submittedName>
        <fullName evidence="12">Kinesin-related protein 4 isoform X1</fullName>
    </submittedName>
</protein>
<sequence>MSDNIKVAIRVRPLIKREKDDGLPVQWQVQGNSIIRGEGRFSFDHIFDMKNTNEDIFQAVVKPIVDAAINGFNGTVFAYGQTSSGKTYTMMGIKEEPGVIPLAVNYIFDAIANTVGREFLLRVSYLEIYNEKVNDLIDKNGIDLKVHEDNQGQIIVKCKEEVAISPDKILTIMKKGEKNRRIGETNMNDRSSRSHTIFRITIESRELEAASDGAVNVSQLNLVDLAGSERARQTGATGERFNEGRHINLSLSSLGLVIMQLSDSQDREKFVNFRDSKLTRILQASLGGNAMTAMICAVTPAAIDETQCTLAFASRAKSVKNKPQLNEVLSDSAMLKRYAIQLNKLHAELEKVRQGNRCAEVEEMESKLQEKERRNQLLEERIELLQTRIMSGCSTNSANQKFKSEAQRRRTWGGCGTLQPATTTFQSAVTLPTIKETGESPEKVRRDKIKKRQSIIQSSDIEKEDFQTEFTDFELDLIESERRYEAGRLSVESLDCEDEPYVTKRRPENRVKFLDDVTIRRISCGDNADVPINKTVMLSPPKSNLLEDCPETPKEVLRYRIHHLSCEMKSLREYANSEKQRFQEEATEPKSVENSDDLNYLKKSLADSEALYLDTIKKYSELQSDHEDLLLTYETGRKECEELKEQVESLQSMQKQFGDMETEQKRLKAEVKKVQKECQDLQNKHTDTLWEMELLVKKHKTREEELENSLQVAWEQLKTKSSTTVTEDNSLTIENHGMKSKVEEFNTLMKTVEEEKRSLAKEVARLSQRPTHDEVTLLQQKIDNLTVQKIELEGTNEVLNDKLSVAVDCTQYLSEKYAECLSMIPNDESSPAKAKVIESKVQELTKLLKNTSNKSINLLGKLERLKEYVNECMTYHKTSILMKTEDELSTKVEEVKNFTDSHVQKSRDSVCTENIRHFIVKTEHNAQDVIDHMKEHVPEVSDFCSSVQEENQHNDKLHVLERLQVLNEHLSKENLEIKSKYTETIDKLTNYEHVIELLKNDIDKLTLKLKEKDTEWSLMKSKVEELQNLTTQLELSPEKDKIDRDTNRLLELQTQLTTLKNDLITAVAEVKQKELEIGRLNEAMAMKANEVIDNLKTIDRMHQENQDLQTHLKNVIESSTLQTASVQETINSLGKFEESQPEISFEQLYSQSFSSEKEAQESSDNFDEEHKASELRKTSMDTQSVTKKKVFHQTSELKPQFLERISYSNESNVKINSSLSDTGVETACNTSNIPCEENSELEEKLKLDQVLAENSELKNKIELFIQEVTLHTAAIADFESFKTQVEIDLSERDKRISKIQADNDKLREQVIIMQSDRTKLEGDKCAMEKLIKEKNEQLQKLSNLESQLSDIVNEKMEFERISIELRKELTKKSQDLESNDIHKYESEIQNLQSYVTNLQSFVKNVQNENDELKKQLQELQESAEKTIDLKQRTEELTTAECTRTEAKQQLESELHQQNETKLKNSLLTRDTETSTVASPHKPILDKTVKTEKSPENEKESSSIFANASYFENMDTSYGQNESDLENLPVDVADLSVNEDITKLNDIPTLKKRIEDLEDLNKRLETENKIFFHKVSDDDSYALADKVHELVTDKASLENDNAKLTKDLQQKIEESDEIRNDIQSLKCDIGKFTTTIQQLTTENMELSNKLNEETKHAGIRESNLQKTIDELYLRISNVEEEKTKLQNDLEICYEQIGMLRARTPVATEETVKAKFVEYQRQIDELTIENNELSSDVMETLQELEEIKGSKVLLFDHDCLYKQDAEKYTKLRTEHDQLLENIMKKGEEHEALVEKCRVLESKLELSLENQTSGIAESSESNLEMLITENNKLKGDIIELNSKMTILTDENMKYSENLFETMEKLDDTRRASCFNEEMYHSLVMHDDDARDTSIKLTTDESVQTLTNNYNDLLKQFDYVKRLNKKLSDLKFSSCSHCEQRQSLNENRTALKLEVKSLSYKLENMQKKFDQKCADIEVLKNKTNEDLNLTIMGDMTLSESLLESTNVSFAEEKVQALNSDLERLKDAHDKLSEMYKNKCDELDNLQDTSHCESSSTHSNSNSSYGSKKDARIEKMETEIFKLQEDLHKFKKAIARVSSVLPKINNEKANLERELEALESIRKELDEKVTSSEILAQEAIEKNVVLQGELVDSRKEVDQLNQRVKAMQSEKLNLEVKVDTLTAEKETSEKVIEELKVSVFKFTEKCIDLVEELEAIKQEREALIKDQGHRDNKHKEILDAALKDCKEHTMKEAEKQLKELQATLNKNIKDNEELEKQLTALQLATSKDTDSAKKIQDNTSKFLAGPDSRNYTELSTAYKKLVEECNASRINIIKEIKALNPKFDSSEYQDATVADLLRILLQTFLTKEKEIIQALQDNFEEEKKKLTDEKNQSENAEERTKKWAKELEFDNDKLLRDLSEEENNNKKLNEEIDKLKNLLIETNYEKDLLKLKVESLMTDLSALQADFETKSKTDLKQGEIINATQERERQALEQIKSREAELQCRLKFEKETYNQRIEELICSLESYKTKNMDLRSNVEGLEANEKQLKNIIDMKSNELSKHCQTIEKLNNEITILTENCAQLNEDNAQKAQRIEEITAIVKKKCDMASEFKTKLETIAPEYELLKEQIKEKKLIVEKCRKDMDILQVESKKQVDAIQDSCNNISIECEGLKKQLAELNNKNTSLVCQLQAAEEKCEELQESNNKLTQKMRNSTSKIQVEARIEELQDQIGTLKNNLEGASNRITELQESKNHVMRELVELRGKYDILRQEKIDLQNSMASYKSKLGAADLIELRSKYETLLQEKSKLALEVEGNKLLIMKKDKELIQHKNEISQLKIKNQELDDEIENQVLVINDQNKHINELTEKLFDNKECIHSNCALNTNISHEEQTKRIESLTRMTDILRKENAELHTKILELENKTDTISCNSSRSDSPLFENSRRKQRRSDLFNHNRQLEPLIDQDTDPIQNPNCMCSTLRKQIHELELQLVSKNGKIATLEIQIQSENFPYQKKCKDLEENLLIFKNKNAELKMEIKRLNRSLLNTSVKDCDVCRRRHINKRDRSTQCTSLPAKTYFSSTSSGIIDEHVKIEKLEKEKNLMKDLCRSRSRQINELQQRIEELESNNVNTISNTKLLSTQDKSQTTEQSSRCIRRQLLSTQDKSQTIGQSSRRPMKENIPANVLDVISSTSLQRSRNMWSNYQ</sequence>
<name>A0AAJ7FSL7_CEPCN</name>
<evidence type="ECO:0000256" key="3">
    <source>
        <dbReference type="ARBA" id="ARBA00022840"/>
    </source>
</evidence>
<feature type="coiled-coil region" evidence="8">
    <location>
        <begin position="1546"/>
        <end position="1741"/>
    </location>
</feature>
<feature type="coiled-coil region" evidence="8">
    <location>
        <begin position="2976"/>
        <end position="3035"/>
    </location>
</feature>
<feature type="region of interest" description="Disordered" evidence="9">
    <location>
        <begin position="1447"/>
        <end position="1483"/>
    </location>
</feature>
<feature type="coiled-coil region" evidence="8">
    <location>
        <begin position="626"/>
        <end position="684"/>
    </location>
</feature>
<feature type="compositionally biased region" description="Basic and acidic residues" evidence="9">
    <location>
        <begin position="1168"/>
        <end position="1179"/>
    </location>
</feature>
<feature type="coiled-coil region" evidence="8">
    <location>
        <begin position="960"/>
        <end position="1015"/>
    </location>
</feature>
<organism evidence="11 12">
    <name type="scientific">Cephus cinctus</name>
    <name type="common">Wheat stem sawfly</name>
    <dbReference type="NCBI Taxonomy" id="211228"/>
    <lineage>
        <taxon>Eukaryota</taxon>
        <taxon>Metazoa</taxon>
        <taxon>Ecdysozoa</taxon>
        <taxon>Arthropoda</taxon>
        <taxon>Hexapoda</taxon>
        <taxon>Insecta</taxon>
        <taxon>Pterygota</taxon>
        <taxon>Neoptera</taxon>
        <taxon>Endopterygota</taxon>
        <taxon>Hymenoptera</taxon>
        <taxon>Cephoidea</taxon>
        <taxon>Cephidae</taxon>
        <taxon>Cephus</taxon>
    </lineage>
</organism>
<feature type="compositionally biased region" description="Low complexity" evidence="9">
    <location>
        <begin position="2047"/>
        <end position="2059"/>
    </location>
</feature>
<gene>
    <name evidence="12" type="primary">LOC107273003</name>
</gene>
<keyword evidence="6" id="KW-0206">Cytoskeleton</keyword>
<feature type="compositionally biased region" description="Polar residues" evidence="9">
    <location>
        <begin position="1463"/>
        <end position="1477"/>
    </location>
</feature>
<evidence type="ECO:0000256" key="2">
    <source>
        <dbReference type="ARBA" id="ARBA00022741"/>
    </source>
</evidence>
<feature type="region of interest" description="Disordered" evidence="9">
    <location>
        <begin position="2921"/>
        <end position="2944"/>
    </location>
</feature>
<comment type="subcellular location">
    <subcellularLocation>
        <location evidence="1">Cytoplasm</location>
        <location evidence="1">Cytoskeleton</location>
    </subcellularLocation>
</comment>
<evidence type="ECO:0000313" key="12">
    <source>
        <dbReference type="RefSeq" id="XP_015606249.1"/>
    </source>
</evidence>
<dbReference type="Gene3D" id="1.10.287.1490">
    <property type="match status" value="2"/>
</dbReference>
<dbReference type="InterPro" id="IPR001752">
    <property type="entry name" value="Kinesin_motor_dom"/>
</dbReference>
<feature type="coiled-coil region" evidence="8">
    <location>
        <begin position="2360"/>
        <end position="2588"/>
    </location>
</feature>